<keyword evidence="1" id="KW-1133">Transmembrane helix</keyword>
<gene>
    <name evidence="2" type="ordered locus">TC41_0082</name>
</gene>
<protein>
    <recommendedName>
        <fullName evidence="4">FUSC family protein</fullName>
    </recommendedName>
</protein>
<dbReference type="AlphaFoldDB" id="F8IIA3"/>
<dbReference type="KEGG" id="aad:TC41_0082"/>
<evidence type="ECO:0000256" key="1">
    <source>
        <dbReference type="SAM" id="Phobius"/>
    </source>
</evidence>
<keyword evidence="1" id="KW-0472">Membrane</keyword>
<reference evidence="3" key="2">
    <citation type="submission" date="2011-06" db="EMBL/GenBank/DDBJ databases">
        <title>The complete genome sequence of Alicyclobacillus acidocaldarius sp. Tc-4-1.</title>
        <authorList>
            <person name="Chen Y."/>
            <person name="He Y."/>
            <person name="Dong Z."/>
            <person name="Hu S."/>
        </authorList>
    </citation>
    <scope>NUCLEOTIDE SEQUENCE [LARGE SCALE GENOMIC DNA]</scope>
    <source>
        <strain evidence="3">Tc-4-1</strain>
    </source>
</reference>
<dbReference type="STRING" id="1048834.TC41_0082"/>
<proteinExistence type="predicted"/>
<evidence type="ECO:0000313" key="2">
    <source>
        <dbReference type="EMBL" id="AEJ42061.1"/>
    </source>
</evidence>
<dbReference type="Proteomes" id="UP000000292">
    <property type="component" value="Chromosome"/>
</dbReference>
<name>F8IIA3_ALIAT</name>
<dbReference type="EMBL" id="CP002902">
    <property type="protein sequence ID" value="AEJ42061.1"/>
    <property type="molecule type" value="Genomic_DNA"/>
</dbReference>
<sequence length="143" mass="14600">MDARQPIRRGTPPQLATEARNAGEARVYHAFLLRKAPWPWRRALSAGLSLFAVVALGALFHHPADGLLASIGAFTGIYATDLPAVRLAAKLAAVGLGLTASFAIGAATSFSPYGGAAALACVGAVATYVAVALAMAPPGPFFL</sequence>
<evidence type="ECO:0008006" key="4">
    <source>
        <dbReference type="Google" id="ProtNLM"/>
    </source>
</evidence>
<reference evidence="2 3" key="1">
    <citation type="journal article" date="2011" name="J. Bacteriol.">
        <title>Complete Genome Sequence of Alicyclobacillus acidocaldarius Strain Tc-4-1.</title>
        <authorList>
            <person name="Chen Y."/>
            <person name="He Y."/>
            <person name="Zhang B."/>
            <person name="Yang J."/>
            <person name="Li W."/>
            <person name="Dong Z."/>
            <person name="Hu S."/>
        </authorList>
    </citation>
    <scope>NUCLEOTIDE SEQUENCE [LARGE SCALE GENOMIC DNA]</scope>
    <source>
        <strain evidence="2 3">Tc-4-1</strain>
    </source>
</reference>
<feature type="transmembrane region" description="Helical" evidence="1">
    <location>
        <begin position="116"/>
        <end position="136"/>
    </location>
</feature>
<evidence type="ECO:0000313" key="3">
    <source>
        <dbReference type="Proteomes" id="UP000000292"/>
    </source>
</evidence>
<dbReference type="RefSeq" id="WP_014462980.1">
    <property type="nucleotide sequence ID" value="NC_017167.1"/>
</dbReference>
<dbReference type="PATRIC" id="fig|1048834.4.peg.75"/>
<organism evidence="2 3">
    <name type="scientific">Alicyclobacillus acidocaldarius (strain Tc-4-1)</name>
    <name type="common">Bacillus acidocaldarius</name>
    <dbReference type="NCBI Taxonomy" id="1048834"/>
    <lineage>
        <taxon>Bacteria</taxon>
        <taxon>Bacillati</taxon>
        <taxon>Bacillota</taxon>
        <taxon>Bacilli</taxon>
        <taxon>Bacillales</taxon>
        <taxon>Alicyclobacillaceae</taxon>
        <taxon>Alicyclobacillus</taxon>
    </lineage>
</organism>
<accession>F8IIA3</accession>
<dbReference type="OrthoDB" id="581879at2"/>
<dbReference type="eggNOG" id="COG1289">
    <property type="taxonomic scope" value="Bacteria"/>
</dbReference>
<feature type="transmembrane region" description="Helical" evidence="1">
    <location>
        <begin position="43"/>
        <end position="60"/>
    </location>
</feature>
<keyword evidence="1" id="KW-0812">Transmembrane</keyword>
<dbReference type="HOGENOM" id="CLU_1801981_0_0_9"/>
<feature type="transmembrane region" description="Helical" evidence="1">
    <location>
        <begin position="91"/>
        <end position="110"/>
    </location>
</feature>